<dbReference type="Proteomes" id="UP001209878">
    <property type="component" value="Unassembled WGS sequence"/>
</dbReference>
<dbReference type="Gene3D" id="4.10.410.10">
    <property type="entry name" value="Pancreatic trypsin inhibitor Kunitz domain"/>
    <property type="match status" value="1"/>
</dbReference>
<evidence type="ECO:0000256" key="6">
    <source>
        <dbReference type="ARBA" id="ARBA00023157"/>
    </source>
</evidence>
<dbReference type="PROSITE" id="PS51252">
    <property type="entry name" value="ANTISTASIN"/>
    <property type="match status" value="2"/>
</dbReference>
<keyword evidence="5" id="KW-0722">Serine protease inhibitor</keyword>
<dbReference type="InterPro" id="IPR036880">
    <property type="entry name" value="Kunitz_BPTI_sf"/>
</dbReference>
<dbReference type="AlphaFoldDB" id="A0AAD9PCK2"/>
<dbReference type="GO" id="GO:0004867">
    <property type="term" value="F:serine-type endopeptidase inhibitor activity"/>
    <property type="evidence" value="ECO:0007669"/>
    <property type="project" value="UniProtKB-KW"/>
</dbReference>
<gene>
    <name evidence="9" type="ORF">NP493_37g00036</name>
</gene>
<dbReference type="PRINTS" id="PR00759">
    <property type="entry name" value="BASICPTASE"/>
</dbReference>
<evidence type="ECO:0000256" key="4">
    <source>
        <dbReference type="ARBA" id="ARBA00022690"/>
    </source>
</evidence>
<dbReference type="Pfam" id="PF00014">
    <property type="entry name" value="Kunitz_BPTI"/>
    <property type="match status" value="1"/>
</dbReference>
<evidence type="ECO:0000313" key="10">
    <source>
        <dbReference type="Proteomes" id="UP001209878"/>
    </source>
</evidence>
<dbReference type="Pfam" id="PF02822">
    <property type="entry name" value="Antistasin"/>
    <property type="match status" value="2"/>
</dbReference>
<dbReference type="PROSITE" id="PS00280">
    <property type="entry name" value="BPTI_KUNITZ_1"/>
    <property type="match status" value="1"/>
</dbReference>
<comment type="caution">
    <text evidence="9">The sequence shown here is derived from an EMBL/GenBank/DDBJ whole genome shotgun (WGS) entry which is preliminary data.</text>
</comment>
<evidence type="ECO:0000313" key="9">
    <source>
        <dbReference type="EMBL" id="KAK2192135.1"/>
    </source>
</evidence>
<evidence type="ECO:0000256" key="3">
    <source>
        <dbReference type="ARBA" id="ARBA00022525"/>
    </source>
</evidence>
<dbReference type="CDD" id="cd00109">
    <property type="entry name" value="Kunitz-type"/>
    <property type="match status" value="1"/>
</dbReference>
<keyword evidence="4" id="KW-0646">Protease inhibitor</keyword>
<accession>A0AAD9PCK2</accession>
<protein>
    <submittedName>
        <fullName evidence="9">Uncharacterized protein</fullName>
    </submittedName>
</protein>
<dbReference type="Gene3D" id="2.10.22.10">
    <property type="entry name" value="Antistasin, domain 1"/>
    <property type="match status" value="1"/>
</dbReference>
<dbReference type="PANTHER" id="PTHR46751:SF1">
    <property type="entry name" value="WAP FOUR-DISULFIDE CORE DOMAIN PROTEIN 6A"/>
    <property type="match status" value="1"/>
</dbReference>
<evidence type="ECO:0000256" key="2">
    <source>
        <dbReference type="ARBA" id="ARBA00008768"/>
    </source>
</evidence>
<keyword evidence="6" id="KW-1015">Disulfide bond</keyword>
<dbReference type="SMART" id="SM00131">
    <property type="entry name" value="KU"/>
    <property type="match status" value="1"/>
</dbReference>
<dbReference type="InterPro" id="IPR011061">
    <property type="entry name" value="Hirudin/antistatin"/>
</dbReference>
<dbReference type="SUPFAM" id="SSF57362">
    <property type="entry name" value="BPTI-like"/>
    <property type="match status" value="1"/>
</dbReference>
<proteinExistence type="inferred from homology"/>
<sequence>MGPCTLTCRTGYAKDKRGCPVCRCVDPCENLHCSDREQCVVRTAQCLIYPCPQAGVCVDMCKLPKVTGRCYAYMPRWYFNSDNHKCEKFIYGGCEGNMNNFQSKEECQAWCSCPNLKCNKVCEYGRAFDHNGCPTCECLGHPCAAMFCMKGTMCIPLRIPLVPCTGMKCPPRAICAKVPRCRRKCKFGYAFDRNLHLTCKCLDNPCAQSRADVRSTGIEGSVDLVTPMTTVLENRNAALSDLTTSV</sequence>
<dbReference type="InterPro" id="IPR051388">
    <property type="entry name" value="Serpin_venom_toxin"/>
</dbReference>
<dbReference type="InterPro" id="IPR004094">
    <property type="entry name" value="Antistasin-like"/>
</dbReference>
<feature type="domain" description="Antistasin-like" evidence="8">
    <location>
        <begin position="113"/>
        <end position="138"/>
    </location>
</feature>
<feature type="domain" description="Antistasin-like" evidence="8">
    <location>
        <begin position="1"/>
        <end position="24"/>
    </location>
</feature>
<keyword evidence="10" id="KW-1185">Reference proteome</keyword>
<reference evidence="9" key="1">
    <citation type="journal article" date="2023" name="Mol. Biol. Evol.">
        <title>Third-Generation Sequencing Reveals the Adaptive Role of the Epigenome in Three Deep-Sea Polychaetes.</title>
        <authorList>
            <person name="Perez M."/>
            <person name="Aroh O."/>
            <person name="Sun Y."/>
            <person name="Lan Y."/>
            <person name="Juniper S.K."/>
            <person name="Young C.R."/>
            <person name="Angers B."/>
            <person name="Qian P.Y."/>
        </authorList>
    </citation>
    <scope>NUCLEOTIDE SEQUENCE</scope>
    <source>
        <strain evidence="9">R07B-5</strain>
    </source>
</reference>
<name>A0AAD9PCK2_RIDPI</name>
<dbReference type="EMBL" id="JAODUO010000037">
    <property type="protein sequence ID" value="KAK2192135.1"/>
    <property type="molecule type" value="Genomic_DNA"/>
</dbReference>
<dbReference type="SUPFAM" id="SSF57262">
    <property type="entry name" value="Leech antihemostatic proteins"/>
    <property type="match status" value="2"/>
</dbReference>
<feature type="domain" description="BPTI/Kunitz inhibitor" evidence="7">
    <location>
        <begin position="61"/>
        <end position="111"/>
    </location>
</feature>
<dbReference type="InterPro" id="IPR002223">
    <property type="entry name" value="Kunitz_BPTI"/>
</dbReference>
<comment type="similarity">
    <text evidence="2">Belongs to the protease inhibitor I15 (antistasin) family.</text>
</comment>
<keyword evidence="3" id="KW-0964">Secreted</keyword>
<dbReference type="PROSITE" id="PS50279">
    <property type="entry name" value="BPTI_KUNITZ_2"/>
    <property type="match status" value="1"/>
</dbReference>
<evidence type="ECO:0000259" key="7">
    <source>
        <dbReference type="PROSITE" id="PS50279"/>
    </source>
</evidence>
<organism evidence="9 10">
    <name type="scientific">Ridgeia piscesae</name>
    <name type="common">Tubeworm</name>
    <dbReference type="NCBI Taxonomy" id="27915"/>
    <lineage>
        <taxon>Eukaryota</taxon>
        <taxon>Metazoa</taxon>
        <taxon>Spiralia</taxon>
        <taxon>Lophotrochozoa</taxon>
        <taxon>Annelida</taxon>
        <taxon>Polychaeta</taxon>
        <taxon>Sedentaria</taxon>
        <taxon>Canalipalpata</taxon>
        <taxon>Sabellida</taxon>
        <taxon>Siboglinidae</taxon>
        <taxon>Ridgeia</taxon>
    </lineage>
</organism>
<dbReference type="PANTHER" id="PTHR46751">
    <property type="entry name" value="EPPIN"/>
    <property type="match status" value="1"/>
</dbReference>
<dbReference type="GO" id="GO:0005576">
    <property type="term" value="C:extracellular region"/>
    <property type="evidence" value="ECO:0007669"/>
    <property type="project" value="UniProtKB-SubCell"/>
</dbReference>
<evidence type="ECO:0000256" key="5">
    <source>
        <dbReference type="ARBA" id="ARBA00022900"/>
    </source>
</evidence>
<dbReference type="InterPro" id="IPR020901">
    <property type="entry name" value="Prtase_inh_Kunz-CS"/>
</dbReference>
<comment type="subcellular location">
    <subcellularLocation>
        <location evidence="1">Secreted</location>
    </subcellularLocation>
</comment>
<dbReference type="FunFam" id="4.10.410.10:FF:000021">
    <property type="entry name" value="Serine protease inhibitor, putative"/>
    <property type="match status" value="1"/>
</dbReference>
<evidence type="ECO:0000256" key="1">
    <source>
        <dbReference type="ARBA" id="ARBA00004613"/>
    </source>
</evidence>
<evidence type="ECO:0000259" key="8">
    <source>
        <dbReference type="PROSITE" id="PS51252"/>
    </source>
</evidence>